<dbReference type="PANTHER" id="PTHR30050">
    <property type="entry name" value="CHROMOSOMAL REPLICATION INITIATOR PROTEIN DNAA"/>
    <property type="match status" value="1"/>
</dbReference>
<dbReference type="GeneID" id="78275006"/>
<dbReference type="GO" id="GO:0006260">
    <property type="term" value="P:DNA replication"/>
    <property type="evidence" value="ECO:0007669"/>
    <property type="project" value="TreeGrafter"/>
</dbReference>
<dbReference type="PIRSF" id="PIRSF003073">
    <property type="entry name" value="DNAC_TnpB_IstB"/>
    <property type="match status" value="1"/>
</dbReference>
<accession>A0A1U7NNZ8</accession>
<comment type="caution">
    <text evidence="2">The sequence shown here is derived from an EMBL/GenBank/DDBJ whole genome shotgun (WGS) entry which is preliminary data.</text>
</comment>
<dbReference type="CDD" id="cd00009">
    <property type="entry name" value="AAA"/>
    <property type="match status" value="1"/>
</dbReference>
<dbReference type="Proteomes" id="UP000186705">
    <property type="component" value="Unassembled WGS sequence"/>
</dbReference>
<dbReference type="SMART" id="SM00382">
    <property type="entry name" value="AAA"/>
    <property type="match status" value="1"/>
</dbReference>
<dbReference type="InterPro" id="IPR003593">
    <property type="entry name" value="AAA+_ATPase"/>
</dbReference>
<dbReference type="InterPro" id="IPR027417">
    <property type="entry name" value="P-loop_NTPase"/>
</dbReference>
<dbReference type="EMBL" id="MPKA01000054">
    <property type="protein sequence ID" value="OLU47190.1"/>
    <property type="molecule type" value="Genomic_DNA"/>
</dbReference>
<proteinExistence type="predicted"/>
<dbReference type="Gene3D" id="3.40.50.300">
    <property type="entry name" value="P-loop containing nucleotide triphosphate hydrolases"/>
    <property type="match status" value="1"/>
</dbReference>
<feature type="domain" description="AAA+ ATPase" evidence="1">
    <location>
        <begin position="99"/>
        <end position="232"/>
    </location>
</feature>
<dbReference type="InterPro" id="IPR028350">
    <property type="entry name" value="DNAC/IstB-like"/>
</dbReference>
<gene>
    <name evidence="2" type="ORF">BO225_03465</name>
</gene>
<dbReference type="GO" id="GO:0005524">
    <property type="term" value="F:ATP binding"/>
    <property type="evidence" value="ECO:0007669"/>
    <property type="project" value="InterPro"/>
</dbReference>
<evidence type="ECO:0000259" key="1">
    <source>
        <dbReference type="SMART" id="SM00382"/>
    </source>
</evidence>
<dbReference type="InterPro" id="IPR002611">
    <property type="entry name" value="IstB_ATP-bd"/>
</dbReference>
<sequence length="243" mass="28534">MNKKDLMKKLKHMKLPIMAEQYELQTEDPAYSQLSFDERFSELIDMEYNSRVNHTIERYIKNAHFYDSSASMESINYDPERKLDRSQMEELATNKYLEKGLNVIFVGASGCGKTWLSNALGVHACRDRKTVLYIRLPELFSKFEEMRIQGKYNEYLKKLGKYDFVILDEFLLRSTSETERSDLLELMEIRCNKKSTIFCSQYSFDGWHQLLDGGPIADAILDRIINSSYLITRKRELKQRVAA</sequence>
<dbReference type="SUPFAM" id="SSF52540">
    <property type="entry name" value="P-loop containing nucleoside triphosphate hydrolases"/>
    <property type="match status" value="1"/>
</dbReference>
<dbReference type="AlphaFoldDB" id="A0A1U7NNZ8"/>
<name>A0A1U7NNZ8_9FIRM</name>
<dbReference type="OrthoDB" id="9776217at2"/>
<reference evidence="2 3" key="1">
    <citation type="submission" date="2016-11" db="EMBL/GenBank/DDBJ databases">
        <title>Description of two novel members of the family Erysipelotrichaceae: Ileibacterium lipovorans gen. nov., sp. nov. and Dubosiella newyorkensis, gen. nov., sp. nov.</title>
        <authorList>
            <person name="Cox L.M."/>
            <person name="Sohn J."/>
            <person name="Tyrrell K.L."/>
            <person name="Citron D.M."/>
            <person name="Lawson P.A."/>
            <person name="Patel N.B."/>
            <person name="Iizumi T."/>
            <person name="Perez-Perez G.I."/>
            <person name="Goldstein E.J."/>
            <person name="Blaser M.J."/>
        </authorList>
    </citation>
    <scope>NUCLEOTIDE SEQUENCE [LARGE SCALE GENOMIC DNA]</scope>
    <source>
        <strain evidence="2 3">NYU-BL-A4</strain>
    </source>
</reference>
<protein>
    <submittedName>
        <fullName evidence="2">AAA family ATPase</fullName>
    </submittedName>
</protein>
<keyword evidence="3" id="KW-1185">Reference proteome</keyword>
<evidence type="ECO:0000313" key="3">
    <source>
        <dbReference type="Proteomes" id="UP000186705"/>
    </source>
</evidence>
<organism evidence="2 3">
    <name type="scientific">Dubosiella newyorkensis</name>
    <dbReference type="NCBI Taxonomy" id="1862672"/>
    <lineage>
        <taxon>Bacteria</taxon>
        <taxon>Bacillati</taxon>
        <taxon>Bacillota</taxon>
        <taxon>Erysipelotrichia</taxon>
        <taxon>Erysipelotrichales</taxon>
        <taxon>Erysipelotrichaceae</taxon>
        <taxon>Dubosiella</taxon>
    </lineage>
</organism>
<dbReference type="Pfam" id="PF01695">
    <property type="entry name" value="IstB_IS21"/>
    <property type="match status" value="1"/>
</dbReference>
<evidence type="ECO:0000313" key="2">
    <source>
        <dbReference type="EMBL" id="OLU47190.1"/>
    </source>
</evidence>
<dbReference type="RefSeq" id="WP_076340896.1">
    <property type="nucleotide sequence ID" value="NZ_JBGNFS010000005.1"/>
</dbReference>
<dbReference type="STRING" id="1862672.BO225_03465"/>
<dbReference type="PANTHER" id="PTHR30050:SF4">
    <property type="entry name" value="ATP-BINDING PROTEIN RV3427C IN INSERTION SEQUENCE-RELATED"/>
    <property type="match status" value="1"/>
</dbReference>